<dbReference type="Proteomes" id="UP000238701">
    <property type="component" value="Unassembled WGS sequence"/>
</dbReference>
<dbReference type="AlphaFoldDB" id="A0A2U3JZP0"/>
<feature type="region of interest" description="Disordered" evidence="1">
    <location>
        <begin position="1"/>
        <end position="21"/>
    </location>
</feature>
<organism evidence="2 3">
    <name type="scientific">Candidatus Sulfotelmatobacter kueseliae</name>
    <dbReference type="NCBI Taxonomy" id="2042962"/>
    <lineage>
        <taxon>Bacteria</taxon>
        <taxon>Pseudomonadati</taxon>
        <taxon>Acidobacteriota</taxon>
        <taxon>Terriglobia</taxon>
        <taxon>Terriglobales</taxon>
        <taxon>Candidatus Korobacteraceae</taxon>
        <taxon>Candidatus Sulfotelmatobacter</taxon>
    </lineage>
</organism>
<sequence>MSNSARRPIEPSDGFRPVSVGSPLGPVDLANEKHYSVIEIAKLWALSEKTVRKIFEREPGVIHWSTQERLHKRGYRTLRVPETILHRVHRKLRRAS</sequence>
<protein>
    <submittedName>
        <fullName evidence="2">Uncharacterized protein</fullName>
    </submittedName>
</protein>
<reference evidence="3" key="1">
    <citation type="submission" date="2018-02" db="EMBL/GenBank/DDBJ databases">
        <authorList>
            <person name="Hausmann B."/>
        </authorList>
    </citation>
    <scope>NUCLEOTIDE SEQUENCE [LARGE SCALE GENOMIC DNA]</scope>
    <source>
        <strain evidence="3">Peat soil MAG SbA1</strain>
    </source>
</reference>
<name>A0A2U3JZP0_9BACT</name>
<dbReference type="EMBL" id="OMOD01000013">
    <property type="protein sequence ID" value="SPF32819.1"/>
    <property type="molecule type" value="Genomic_DNA"/>
</dbReference>
<evidence type="ECO:0000313" key="2">
    <source>
        <dbReference type="EMBL" id="SPF32819.1"/>
    </source>
</evidence>
<gene>
    <name evidence="2" type="ORF">SBA1_110026</name>
</gene>
<proteinExistence type="predicted"/>
<evidence type="ECO:0000313" key="3">
    <source>
        <dbReference type="Proteomes" id="UP000238701"/>
    </source>
</evidence>
<evidence type="ECO:0000256" key="1">
    <source>
        <dbReference type="SAM" id="MobiDB-lite"/>
    </source>
</evidence>
<accession>A0A2U3JZP0</accession>